<evidence type="ECO:0000313" key="1">
    <source>
        <dbReference type="EMBL" id="MET3584383.1"/>
    </source>
</evidence>
<organism evidence="1 2">
    <name type="scientific">Pseudorhizobium tarimense</name>
    <dbReference type="NCBI Taxonomy" id="1079109"/>
    <lineage>
        <taxon>Bacteria</taxon>
        <taxon>Pseudomonadati</taxon>
        <taxon>Pseudomonadota</taxon>
        <taxon>Alphaproteobacteria</taxon>
        <taxon>Hyphomicrobiales</taxon>
        <taxon>Rhizobiaceae</taxon>
        <taxon>Rhizobium/Agrobacterium group</taxon>
        <taxon>Pseudorhizobium</taxon>
    </lineage>
</organism>
<evidence type="ECO:0000313" key="2">
    <source>
        <dbReference type="Proteomes" id="UP001549031"/>
    </source>
</evidence>
<name>A0ABV2H1G0_9HYPH</name>
<evidence type="ECO:0008006" key="3">
    <source>
        <dbReference type="Google" id="ProtNLM"/>
    </source>
</evidence>
<dbReference type="Proteomes" id="UP001549031">
    <property type="component" value="Unassembled WGS sequence"/>
</dbReference>
<keyword evidence="2" id="KW-1185">Reference proteome</keyword>
<gene>
    <name evidence="1" type="ORF">ABID21_000478</name>
</gene>
<accession>A0ABV2H1G0</accession>
<proteinExistence type="predicted"/>
<dbReference type="RefSeq" id="WP_247242706.1">
    <property type="nucleotide sequence ID" value="NZ_JALJRA010000002.1"/>
</dbReference>
<dbReference type="EMBL" id="JBEPLJ010000002">
    <property type="protein sequence ID" value="MET3584383.1"/>
    <property type="molecule type" value="Genomic_DNA"/>
</dbReference>
<reference evidence="1 2" key="1">
    <citation type="submission" date="2024-06" db="EMBL/GenBank/DDBJ databases">
        <title>Genomic Encyclopedia of Type Strains, Phase IV (KMG-IV): sequencing the most valuable type-strain genomes for metagenomic binning, comparative biology and taxonomic classification.</title>
        <authorList>
            <person name="Goeker M."/>
        </authorList>
    </citation>
    <scope>NUCLEOTIDE SEQUENCE [LARGE SCALE GENOMIC DNA]</scope>
    <source>
        <strain evidence="1 2">DSM 105042</strain>
    </source>
</reference>
<comment type="caution">
    <text evidence="1">The sequence shown here is derived from an EMBL/GenBank/DDBJ whole genome shotgun (WGS) entry which is preliminary data.</text>
</comment>
<sequence length="65" mass="6973">MLATTARQPAMVEAGQLLPKAAQRPGLALIAVDDFGRASGTLEQHEWAARHSGAKMEHLEGVGHW</sequence>
<protein>
    <recommendedName>
        <fullName evidence="3">Alpha/beta hydrolase</fullName>
    </recommendedName>
</protein>